<comment type="catalytic activity">
    <reaction evidence="9">
        <text>L-tyrosyl-[protein] + ATP = O-phospho-L-tyrosyl-[protein] + ADP + H(+)</text>
        <dbReference type="Rhea" id="RHEA:10596"/>
        <dbReference type="Rhea" id="RHEA-COMP:10136"/>
        <dbReference type="Rhea" id="RHEA-COMP:20101"/>
        <dbReference type="ChEBI" id="CHEBI:15378"/>
        <dbReference type="ChEBI" id="CHEBI:30616"/>
        <dbReference type="ChEBI" id="CHEBI:46858"/>
        <dbReference type="ChEBI" id="CHEBI:61978"/>
        <dbReference type="ChEBI" id="CHEBI:456216"/>
        <dbReference type="EC" id="2.7.12.2"/>
    </reaction>
</comment>
<protein>
    <recommendedName>
        <fullName evidence="6">mitogen-activated protein kinase kinase</fullName>
        <ecNumber evidence="6">2.7.12.2</ecNumber>
    </recommendedName>
</protein>
<feature type="compositionally biased region" description="Low complexity" evidence="11">
    <location>
        <begin position="399"/>
        <end position="414"/>
    </location>
</feature>
<dbReference type="EC" id="2.7.12.2" evidence="6"/>
<evidence type="ECO:0000256" key="11">
    <source>
        <dbReference type="SAM" id="MobiDB-lite"/>
    </source>
</evidence>
<dbReference type="Pfam" id="PF00069">
    <property type="entry name" value="Pkinase"/>
    <property type="match status" value="1"/>
</dbReference>
<comment type="catalytic activity">
    <reaction evidence="8">
        <text>L-threonyl-[protein] + ATP = O-phospho-L-threonyl-[protein] + ADP + H(+)</text>
        <dbReference type="Rhea" id="RHEA:46608"/>
        <dbReference type="Rhea" id="RHEA-COMP:11060"/>
        <dbReference type="Rhea" id="RHEA-COMP:11605"/>
        <dbReference type="ChEBI" id="CHEBI:15378"/>
        <dbReference type="ChEBI" id="CHEBI:30013"/>
        <dbReference type="ChEBI" id="CHEBI:30616"/>
        <dbReference type="ChEBI" id="CHEBI:61977"/>
        <dbReference type="ChEBI" id="CHEBI:456216"/>
        <dbReference type="EC" id="2.7.12.2"/>
    </reaction>
</comment>
<evidence type="ECO:0000256" key="1">
    <source>
        <dbReference type="ARBA" id="ARBA00022679"/>
    </source>
</evidence>
<dbReference type="PANTHER" id="PTHR48013">
    <property type="entry name" value="DUAL SPECIFICITY MITOGEN-ACTIVATED PROTEIN KINASE KINASE 5-RELATED"/>
    <property type="match status" value="1"/>
</dbReference>
<keyword evidence="1" id="KW-0808">Transferase</keyword>
<dbReference type="SMART" id="SM00220">
    <property type="entry name" value="S_TKc"/>
    <property type="match status" value="1"/>
</dbReference>
<evidence type="ECO:0000256" key="2">
    <source>
        <dbReference type="ARBA" id="ARBA00022741"/>
    </source>
</evidence>
<dbReference type="InterPro" id="IPR011009">
    <property type="entry name" value="Kinase-like_dom_sf"/>
</dbReference>
<feature type="compositionally biased region" description="Basic and acidic residues" evidence="11">
    <location>
        <begin position="116"/>
        <end position="145"/>
    </location>
</feature>
<evidence type="ECO:0000256" key="5">
    <source>
        <dbReference type="ARBA" id="ARBA00038035"/>
    </source>
</evidence>
<feature type="compositionally biased region" description="Low complexity" evidence="11">
    <location>
        <begin position="535"/>
        <end position="544"/>
    </location>
</feature>
<evidence type="ECO:0000256" key="4">
    <source>
        <dbReference type="ARBA" id="ARBA00022840"/>
    </source>
</evidence>
<evidence type="ECO:0000259" key="12">
    <source>
        <dbReference type="PROSITE" id="PS50011"/>
    </source>
</evidence>
<keyword evidence="3" id="KW-0418">Kinase</keyword>
<dbReference type="EMBL" id="HBHJ01016900">
    <property type="protein sequence ID" value="CAD9689739.1"/>
    <property type="molecule type" value="Transcribed_RNA"/>
</dbReference>
<dbReference type="AlphaFoldDB" id="A0A7S2S527"/>
<dbReference type="InterPro" id="IPR000719">
    <property type="entry name" value="Prot_kinase_dom"/>
</dbReference>
<dbReference type="InterPro" id="IPR017441">
    <property type="entry name" value="Protein_kinase_ATP_BS"/>
</dbReference>
<feature type="region of interest" description="Disordered" evidence="11">
    <location>
        <begin position="96"/>
        <end position="207"/>
    </location>
</feature>
<evidence type="ECO:0000256" key="9">
    <source>
        <dbReference type="ARBA" id="ARBA00051693"/>
    </source>
</evidence>
<sequence>MGAAVSVVQEELKLPLDGSDLSGRLPVDQLSSVRRVRELIHSTFSPDGRMQEGMLTPEFYREVIDHLPRCVPDPLLHGLSRQRFFMNLLQSSLEELPERTTAASPPSAVLQARRAQKLERQQQQEQERRRRQRLEEPAPRREQKPRPRVGHQEDEEEPGAPETEACVPPGLPRRTLKARRVADSEGATGADSVGWVPPRTPVATDLRGSFDRADGEVEDQANQTSIESLARFHHFAVMSGMNKRCRSEAMALSQSSGHHKMARMGSSSSLLLLSQSLESSDFGRSARLPVHEPSPRARLDRSMSVDVSLGLDLRGHGDLASGDGEEKMFAGRAGQRHFQDPRLEDPGNGAAGSAEPLKDPSPSTRQPVLEEGASRAPKKEKRRKKPALRIDVSETGSNARAAAGRGRLAAESAGVSPSAREAELRCGQLSLSRRLHHLAIDNRSPQGSGAGDGGPGPASSTGYQLAALDASYQLSQSGAFEVSDFRITTAGIELAPNHVQAGGAEASDTPPSPSPLSNGHAGQPEGWNGYTQRNPGGPAVPSPSSAAPFVEILALGAGASGTVVKALHVPTMMLVALKSLPLFDQHKRHQMIQELRLLYQNMASLHSTPVAGPPTSPAAAAAQDQPEPHAADIRQRMRQGRRRRQQQEEEEEERRRHRQQQGADQAGHTPLEQRQGDTAFVADTLEESLSMSASLNFGPAEGRPARSAPAASRGATSLCPSIVTFYDAYIRSDTGQIALVVEYMNGGSLQDVVDRGGCRNEEFLASVASGALRGLAFLHGQRKIHRDIKPANILINTSGDCKVADFGIYRDLEGESVVKTFIGSLLYMSPERITGGQYGCPGDIWAIGLTIMTVALGGCPIAGKGGGYWDVLHQLTEKPPPKLPNHMRFSPEFQDFLACMLVCDPQGRWTAEELLRHPFVQRHDGKPPSPHRAAEERTLRAAELEQILTVLEAHSTTIREQLQRAPESANPRAVPSFDSTKIGCLAAQLGLPFLLVQEAVQQHFPDLLQP</sequence>
<gene>
    <name evidence="13" type="ORF">RMAR1173_LOCUS11204</name>
</gene>
<feature type="domain" description="Protein kinase" evidence="12">
    <location>
        <begin position="549"/>
        <end position="920"/>
    </location>
</feature>
<organism evidence="13">
    <name type="scientific">Rhizochromulina marina</name>
    <dbReference type="NCBI Taxonomy" id="1034831"/>
    <lineage>
        <taxon>Eukaryota</taxon>
        <taxon>Sar</taxon>
        <taxon>Stramenopiles</taxon>
        <taxon>Ochrophyta</taxon>
        <taxon>Dictyochophyceae</taxon>
        <taxon>Rhizochromulinales</taxon>
        <taxon>Rhizochromulina</taxon>
    </lineage>
</organism>
<dbReference type="PANTHER" id="PTHR48013:SF9">
    <property type="entry name" value="DUAL SPECIFICITY MITOGEN-ACTIVATED PROTEIN KINASE KINASE 5"/>
    <property type="match status" value="1"/>
</dbReference>
<dbReference type="PROSITE" id="PS50011">
    <property type="entry name" value="PROTEIN_KINASE_DOM"/>
    <property type="match status" value="1"/>
</dbReference>
<dbReference type="Gene3D" id="3.30.200.20">
    <property type="entry name" value="Phosphorylase Kinase, domain 1"/>
    <property type="match status" value="1"/>
</dbReference>
<feature type="compositionally biased region" description="Basic and acidic residues" evidence="11">
    <location>
        <begin position="289"/>
        <end position="301"/>
    </location>
</feature>
<comment type="similarity">
    <text evidence="5">Belongs to the protein kinase superfamily. STE Ser/Thr protein kinase family. MAP kinase kinase subfamily.</text>
</comment>
<evidence type="ECO:0000256" key="10">
    <source>
        <dbReference type="PROSITE-ProRule" id="PRU10141"/>
    </source>
</evidence>
<comment type="catalytic activity">
    <reaction evidence="7">
        <text>L-seryl-[protein] + ATP = O-phospho-L-seryl-[protein] + ADP + H(+)</text>
        <dbReference type="Rhea" id="RHEA:17989"/>
        <dbReference type="Rhea" id="RHEA-COMP:9863"/>
        <dbReference type="Rhea" id="RHEA-COMP:11604"/>
        <dbReference type="ChEBI" id="CHEBI:15378"/>
        <dbReference type="ChEBI" id="CHEBI:29999"/>
        <dbReference type="ChEBI" id="CHEBI:30616"/>
        <dbReference type="ChEBI" id="CHEBI:83421"/>
        <dbReference type="ChEBI" id="CHEBI:456216"/>
        <dbReference type="EC" id="2.7.12.2"/>
    </reaction>
</comment>
<dbReference type="GO" id="GO:0004708">
    <property type="term" value="F:MAP kinase kinase activity"/>
    <property type="evidence" value="ECO:0007669"/>
    <property type="project" value="UniProtKB-EC"/>
</dbReference>
<feature type="compositionally biased region" description="Basic and acidic residues" evidence="11">
    <location>
        <begin position="626"/>
        <end position="635"/>
    </location>
</feature>
<dbReference type="SUPFAM" id="SSF56112">
    <property type="entry name" value="Protein kinase-like (PK-like)"/>
    <property type="match status" value="2"/>
</dbReference>
<feature type="region of interest" description="Disordered" evidence="11">
    <location>
        <begin position="281"/>
        <end position="301"/>
    </location>
</feature>
<evidence type="ECO:0000256" key="3">
    <source>
        <dbReference type="ARBA" id="ARBA00022777"/>
    </source>
</evidence>
<feature type="region of interest" description="Disordered" evidence="11">
    <location>
        <begin position="441"/>
        <end position="462"/>
    </location>
</feature>
<dbReference type="Gene3D" id="1.10.510.10">
    <property type="entry name" value="Transferase(Phosphotransferase) domain 1"/>
    <property type="match status" value="1"/>
</dbReference>
<feature type="region of interest" description="Disordered" evidence="11">
    <location>
        <begin position="608"/>
        <end position="675"/>
    </location>
</feature>
<feature type="binding site" evidence="10">
    <location>
        <position position="578"/>
    </location>
    <ligand>
        <name>ATP</name>
        <dbReference type="ChEBI" id="CHEBI:30616"/>
    </ligand>
</feature>
<evidence type="ECO:0000256" key="6">
    <source>
        <dbReference type="ARBA" id="ARBA00038999"/>
    </source>
</evidence>
<feature type="region of interest" description="Disordered" evidence="11">
    <location>
        <begin position="501"/>
        <end position="544"/>
    </location>
</feature>
<dbReference type="PROSITE" id="PS00107">
    <property type="entry name" value="PROTEIN_KINASE_ATP"/>
    <property type="match status" value="1"/>
</dbReference>
<keyword evidence="2 10" id="KW-0547">Nucleotide-binding</keyword>
<dbReference type="GO" id="GO:0005524">
    <property type="term" value="F:ATP binding"/>
    <property type="evidence" value="ECO:0007669"/>
    <property type="project" value="UniProtKB-UniRule"/>
</dbReference>
<name>A0A7S2S527_9STRA</name>
<evidence type="ECO:0000313" key="13">
    <source>
        <dbReference type="EMBL" id="CAD9689739.1"/>
    </source>
</evidence>
<accession>A0A7S2S527</accession>
<keyword evidence="4 10" id="KW-0067">ATP-binding</keyword>
<feature type="compositionally biased region" description="Basic residues" evidence="11">
    <location>
        <begin position="376"/>
        <end position="387"/>
    </location>
</feature>
<evidence type="ECO:0000256" key="7">
    <source>
        <dbReference type="ARBA" id="ARBA00049014"/>
    </source>
</evidence>
<feature type="region of interest" description="Disordered" evidence="11">
    <location>
        <begin position="333"/>
        <end position="420"/>
    </location>
</feature>
<reference evidence="13" key="1">
    <citation type="submission" date="2021-01" db="EMBL/GenBank/DDBJ databases">
        <authorList>
            <person name="Corre E."/>
            <person name="Pelletier E."/>
            <person name="Niang G."/>
            <person name="Scheremetjew M."/>
            <person name="Finn R."/>
            <person name="Kale V."/>
            <person name="Holt S."/>
            <person name="Cochrane G."/>
            <person name="Meng A."/>
            <person name="Brown T."/>
            <person name="Cohen L."/>
        </authorList>
    </citation>
    <scope>NUCLEOTIDE SEQUENCE</scope>
    <source>
        <strain evidence="13">CCMP1243</strain>
    </source>
</reference>
<evidence type="ECO:0000256" key="8">
    <source>
        <dbReference type="ARBA" id="ARBA00049299"/>
    </source>
</evidence>
<proteinExistence type="inferred from homology"/>